<comment type="caution">
    <text evidence="8">The sequence shown here is derived from an EMBL/GenBank/DDBJ whole genome shotgun (WGS) entry which is preliminary data.</text>
</comment>
<organism evidence="8 9">
    <name type="scientific">Luteibaculum oceani</name>
    <dbReference type="NCBI Taxonomy" id="1294296"/>
    <lineage>
        <taxon>Bacteria</taxon>
        <taxon>Pseudomonadati</taxon>
        <taxon>Bacteroidota</taxon>
        <taxon>Flavobacteriia</taxon>
        <taxon>Flavobacteriales</taxon>
        <taxon>Luteibaculaceae</taxon>
        <taxon>Luteibaculum</taxon>
    </lineage>
</organism>
<dbReference type="GO" id="GO:0043171">
    <property type="term" value="P:peptide catabolic process"/>
    <property type="evidence" value="ECO:0007669"/>
    <property type="project" value="UniProtKB-UniRule"/>
</dbReference>
<keyword evidence="5 7" id="KW-0378">Hydrolase</keyword>
<dbReference type="AlphaFoldDB" id="A0A5C6UY89"/>
<reference evidence="8 9" key="1">
    <citation type="submission" date="2019-08" db="EMBL/GenBank/DDBJ databases">
        <title>Genome of Luteibaculum oceani JCM 18817.</title>
        <authorList>
            <person name="Bowman J.P."/>
        </authorList>
    </citation>
    <scope>NUCLEOTIDE SEQUENCE [LARGE SCALE GENOMIC DNA]</scope>
    <source>
        <strain evidence="8 9">JCM 18817</strain>
    </source>
</reference>
<dbReference type="InterPro" id="IPR019500">
    <property type="entry name" value="Pep_S46"/>
</dbReference>
<dbReference type="EC" id="3.4.14.-" evidence="7"/>
<evidence type="ECO:0000256" key="5">
    <source>
        <dbReference type="ARBA" id="ARBA00022801"/>
    </source>
</evidence>
<evidence type="ECO:0000256" key="7">
    <source>
        <dbReference type="RuleBase" id="RU366067"/>
    </source>
</evidence>
<dbReference type="Gene3D" id="2.40.10.10">
    <property type="entry name" value="Trypsin-like serine proteases"/>
    <property type="match status" value="1"/>
</dbReference>
<dbReference type="Proteomes" id="UP000321168">
    <property type="component" value="Unassembled WGS sequence"/>
</dbReference>
<keyword evidence="2 7" id="KW-0031">Aminopeptidase</keyword>
<comment type="similarity">
    <text evidence="1 7">Belongs to the peptidase S46 family.</text>
</comment>
<evidence type="ECO:0000256" key="4">
    <source>
        <dbReference type="ARBA" id="ARBA00022729"/>
    </source>
</evidence>
<evidence type="ECO:0000256" key="2">
    <source>
        <dbReference type="ARBA" id="ARBA00022438"/>
    </source>
</evidence>
<protein>
    <recommendedName>
        <fullName evidence="7">Dipeptidyl-peptidase</fullName>
        <ecNumber evidence="7">3.4.14.-</ecNumber>
    </recommendedName>
</protein>
<accession>A0A5C6UY89</accession>
<gene>
    <name evidence="8" type="ORF">FRX97_11530</name>
</gene>
<evidence type="ECO:0000313" key="8">
    <source>
        <dbReference type="EMBL" id="TXC75605.1"/>
    </source>
</evidence>
<keyword evidence="3 7" id="KW-0645">Protease</keyword>
<dbReference type="InterPro" id="IPR009003">
    <property type="entry name" value="Peptidase_S1_PA"/>
</dbReference>
<dbReference type="RefSeq" id="WP_147015377.1">
    <property type="nucleotide sequence ID" value="NZ_VORB01000012.1"/>
</dbReference>
<dbReference type="GO" id="GO:0070009">
    <property type="term" value="F:serine-type aminopeptidase activity"/>
    <property type="evidence" value="ECO:0007669"/>
    <property type="project" value="UniProtKB-UniRule"/>
</dbReference>
<dbReference type="EMBL" id="VORB01000012">
    <property type="protein sequence ID" value="TXC75605.1"/>
    <property type="molecule type" value="Genomic_DNA"/>
</dbReference>
<dbReference type="OrthoDB" id="9805367at2"/>
<evidence type="ECO:0000256" key="1">
    <source>
        <dbReference type="ARBA" id="ARBA00010491"/>
    </source>
</evidence>
<dbReference type="GO" id="GO:0006508">
    <property type="term" value="P:proteolysis"/>
    <property type="evidence" value="ECO:0007669"/>
    <property type="project" value="UniProtKB-KW"/>
</dbReference>
<keyword evidence="4" id="KW-0732">Signal</keyword>
<proteinExistence type="inferred from homology"/>
<evidence type="ECO:0000313" key="9">
    <source>
        <dbReference type="Proteomes" id="UP000321168"/>
    </source>
</evidence>
<keyword evidence="6 7" id="KW-0720">Serine protease</keyword>
<comment type="function">
    <text evidence="7">Catalyzes the removal of dipeptides from the N-terminus of oligopeptides.</text>
</comment>
<name>A0A5C6UY89_9FLAO</name>
<dbReference type="InterPro" id="IPR043504">
    <property type="entry name" value="Peptidase_S1_PA_chymotrypsin"/>
</dbReference>
<dbReference type="Pfam" id="PF10459">
    <property type="entry name" value="Peptidase_S46"/>
    <property type="match status" value="1"/>
</dbReference>
<dbReference type="PANTHER" id="PTHR38469">
    <property type="entry name" value="PERIPLASMIC PEPTIDASE SUBFAMILY S1B"/>
    <property type="match status" value="1"/>
</dbReference>
<dbReference type="PANTHER" id="PTHR38469:SF1">
    <property type="entry name" value="PERIPLASMIC PEPTIDASE SUBFAMILY S1B"/>
    <property type="match status" value="1"/>
</dbReference>
<keyword evidence="9" id="KW-1185">Reference proteome</keyword>
<sequence length="736" mass="82547">MKRILVVLLATLFIAPAVKADEGMWLPLLIKRLNYADMKAKGLQLTAEEIYSVNNSSLKDAIVMLSGGSCTAEAISPNGLLLTNHHCAYGAVQAQSSTENNYLEEGFWAKSYDEELPNAGMTASFLVRMEDVTNQILSELTDDMTEAERDAKIAEVSKGIQEKAIEGTVYDARVKSFFNGNEFYLFVYTTYRDVRLAGIPPEAIGKFGGDTDNWMWPRHTGDFALLRVYGDAEGNPSDFSKENQPIQPKHFLPISIKGVKEGDYAMVMGYPGSTDRYLSSYGVQMELDYRQPTIVEIRDTKLNTMKKFMDQDKAVRIQYASKYASISNYWKYFIGQQKQLKQNNVYDKKVALENEFKAWLDKNPEKNAKYGEALKLMEEGINELSKTAIAGTYLIEAGITGANPILFAFRAQRMLEPVINDASMMESVKPKLEQLAEGNFKDFHGPLEKELYRQMLEMYIANVPADQLPDYIKEVVVGKYKGDVDKYISKTWDKSIYTSKARFEAFLKSPSQKVLDADEIGKASSNFLSLYFASNEMNKEANAKLDKGNRLFVAGLREMNPNKKYYPDANSTMRLTYGTVGSYEPADGVKYNYYTTLEGVMQKEDATNPEFIVPAKLSSLYGKKDFGRYANEKGELVTCFITNNDITGGNSGSPVINANGELIGCAFDGNWEAMSGDISFETEIQRTICVDARYILFVIDKMAGAQNIINELNIVERPAKTAIPQPMEEVEMGMAE</sequence>
<dbReference type="SUPFAM" id="SSF50494">
    <property type="entry name" value="Trypsin-like serine proteases"/>
    <property type="match status" value="1"/>
</dbReference>
<evidence type="ECO:0000256" key="6">
    <source>
        <dbReference type="ARBA" id="ARBA00022825"/>
    </source>
</evidence>
<dbReference type="GO" id="GO:0008239">
    <property type="term" value="F:dipeptidyl-peptidase activity"/>
    <property type="evidence" value="ECO:0007669"/>
    <property type="project" value="UniProtKB-UniRule"/>
</dbReference>
<evidence type="ECO:0000256" key="3">
    <source>
        <dbReference type="ARBA" id="ARBA00022670"/>
    </source>
</evidence>